<dbReference type="AlphaFoldDB" id="A0A4W3JSF0"/>
<organism evidence="3 4">
    <name type="scientific">Callorhinchus milii</name>
    <name type="common">Ghost shark</name>
    <dbReference type="NCBI Taxonomy" id="7868"/>
    <lineage>
        <taxon>Eukaryota</taxon>
        <taxon>Metazoa</taxon>
        <taxon>Chordata</taxon>
        <taxon>Craniata</taxon>
        <taxon>Vertebrata</taxon>
        <taxon>Chondrichthyes</taxon>
        <taxon>Holocephali</taxon>
        <taxon>Chimaeriformes</taxon>
        <taxon>Callorhinchidae</taxon>
        <taxon>Callorhinchus</taxon>
    </lineage>
</organism>
<dbReference type="CDD" id="cd00063">
    <property type="entry name" value="FN3"/>
    <property type="match status" value="1"/>
</dbReference>
<dbReference type="GO" id="GO:0007507">
    <property type="term" value="P:heart development"/>
    <property type="evidence" value="ECO:0007669"/>
    <property type="project" value="TreeGrafter"/>
</dbReference>
<feature type="domain" description="Fibronectin type-III" evidence="2">
    <location>
        <begin position="10"/>
        <end position="100"/>
    </location>
</feature>
<evidence type="ECO:0000313" key="4">
    <source>
        <dbReference type="Proteomes" id="UP000314986"/>
    </source>
</evidence>
<protein>
    <recommendedName>
        <fullName evidence="2">Fibronectin type-III domain-containing protein</fullName>
    </recommendedName>
</protein>
<reference evidence="4" key="3">
    <citation type="journal article" date="2014" name="Nature">
        <title>Elephant shark genome provides unique insights into gnathostome evolution.</title>
        <authorList>
            <consortium name="International Elephant Shark Genome Sequencing Consortium"/>
            <person name="Venkatesh B."/>
            <person name="Lee A.P."/>
            <person name="Ravi V."/>
            <person name="Maurya A.K."/>
            <person name="Lian M.M."/>
            <person name="Swann J.B."/>
            <person name="Ohta Y."/>
            <person name="Flajnik M.F."/>
            <person name="Sutoh Y."/>
            <person name="Kasahara M."/>
            <person name="Hoon S."/>
            <person name="Gangu V."/>
            <person name="Roy S.W."/>
            <person name="Irimia M."/>
            <person name="Korzh V."/>
            <person name="Kondrychyn I."/>
            <person name="Lim Z.W."/>
            <person name="Tay B.H."/>
            <person name="Tohari S."/>
            <person name="Kong K.W."/>
            <person name="Ho S."/>
            <person name="Lorente-Galdos B."/>
            <person name="Quilez J."/>
            <person name="Marques-Bonet T."/>
            <person name="Raney B.J."/>
            <person name="Ingham P.W."/>
            <person name="Tay A."/>
            <person name="Hillier L.W."/>
            <person name="Minx P."/>
            <person name="Boehm T."/>
            <person name="Wilson R.K."/>
            <person name="Brenner S."/>
            <person name="Warren W.C."/>
        </authorList>
    </citation>
    <scope>NUCLEOTIDE SEQUENCE [LARGE SCALE GENOMIC DNA]</scope>
</reference>
<dbReference type="Proteomes" id="UP000314986">
    <property type="component" value="Unassembled WGS sequence"/>
</dbReference>
<reference evidence="4" key="2">
    <citation type="journal article" date="2007" name="PLoS Biol.">
        <title>Survey sequencing and comparative analysis of the elephant shark (Callorhinchus milii) genome.</title>
        <authorList>
            <person name="Venkatesh B."/>
            <person name="Kirkness E.F."/>
            <person name="Loh Y.H."/>
            <person name="Halpern A.L."/>
            <person name="Lee A.P."/>
            <person name="Johnson J."/>
            <person name="Dandona N."/>
            <person name="Viswanathan L.D."/>
            <person name="Tay A."/>
            <person name="Venter J.C."/>
            <person name="Strausberg R.L."/>
            <person name="Brenner S."/>
        </authorList>
    </citation>
    <scope>NUCLEOTIDE SEQUENCE [LARGE SCALE GENOMIC DNA]</scope>
</reference>
<reference evidence="3" key="4">
    <citation type="submission" date="2025-08" db="UniProtKB">
        <authorList>
            <consortium name="Ensembl"/>
        </authorList>
    </citation>
    <scope>IDENTIFICATION</scope>
</reference>
<dbReference type="SUPFAM" id="SSF49265">
    <property type="entry name" value="Fibronectin type III"/>
    <property type="match status" value="2"/>
</dbReference>
<evidence type="ECO:0000256" key="1">
    <source>
        <dbReference type="ARBA" id="ARBA00022737"/>
    </source>
</evidence>
<dbReference type="InterPro" id="IPR050991">
    <property type="entry name" value="ECM_Regulatory_Proteins"/>
</dbReference>
<dbReference type="GO" id="GO:0005178">
    <property type="term" value="F:integrin binding"/>
    <property type="evidence" value="ECO:0007669"/>
    <property type="project" value="TreeGrafter"/>
</dbReference>
<evidence type="ECO:0000313" key="3">
    <source>
        <dbReference type="Ensembl" id="ENSCMIP00000045672.1"/>
    </source>
</evidence>
<keyword evidence="4" id="KW-1185">Reference proteome</keyword>
<dbReference type="Pfam" id="PF00041">
    <property type="entry name" value="fn3"/>
    <property type="match status" value="1"/>
</dbReference>
<keyword evidence="1" id="KW-0677">Repeat</keyword>
<sequence>ATANRFNIQGVSSVRVLEARSDVLRVSWVGVRGATNYRVSWRRSDGGAETSRVVPGDIYTIDIPGLEGGVSYTVKVVALIENREGAPVTITATTPSIDRPVEIVSNLRVIGSSKRQIRIAWTGVSRSSGYRIYWRLADGM</sequence>
<evidence type="ECO:0000259" key="2">
    <source>
        <dbReference type="PROSITE" id="PS50853"/>
    </source>
</evidence>
<dbReference type="FunFam" id="2.60.40.10:FF:000307">
    <property type="entry name" value="collagen alpha-1(VII) chain isoform X1"/>
    <property type="match status" value="1"/>
</dbReference>
<dbReference type="GO" id="GO:0007044">
    <property type="term" value="P:cell-substrate junction assembly"/>
    <property type="evidence" value="ECO:0007669"/>
    <property type="project" value="TreeGrafter"/>
</dbReference>
<dbReference type="GO" id="GO:0007160">
    <property type="term" value="P:cell-matrix adhesion"/>
    <property type="evidence" value="ECO:0007669"/>
    <property type="project" value="TreeGrafter"/>
</dbReference>
<dbReference type="PANTHER" id="PTHR46708:SF7">
    <property type="entry name" value="FIBRONECTIN TYPE-III DOMAIN-CONTAINING PROTEIN"/>
    <property type="match status" value="1"/>
</dbReference>
<dbReference type="InterPro" id="IPR003961">
    <property type="entry name" value="FN3_dom"/>
</dbReference>
<proteinExistence type="predicted"/>
<dbReference type="GO" id="GO:0043394">
    <property type="term" value="F:proteoglycan binding"/>
    <property type="evidence" value="ECO:0007669"/>
    <property type="project" value="TreeGrafter"/>
</dbReference>
<dbReference type="InterPro" id="IPR013783">
    <property type="entry name" value="Ig-like_fold"/>
</dbReference>
<dbReference type="GO" id="GO:0007399">
    <property type="term" value="P:nervous system development"/>
    <property type="evidence" value="ECO:0007669"/>
    <property type="project" value="TreeGrafter"/>
</dbReference>
<dbReference type="GO" id="GO:0005201">
    <property type="term" value="F:extracellular matrix structural constituent"/>
    <property type="evidence" value="ECO:0007669"/>
    <property type="project" value="TreeGrafter"/>
</dbReference>
<dbReference type="Ensembl" id="ENSCMIT00000046325.1">
    <property type="protein sequence ID" value="ENSCMIP00000045672.1"/>
    <property type="gene ID" value="ENSCMIG00000018827.1"/>
</dbReference>
<dbReference type="InterPro" id="IPR036116">
    <property type="entry name" value="FN3_sf"/>
</dbReference>
<dbReference type="PANTHER" id="PTHR46708">
    <property type="entry name" value="TENASCIN"/>
    <property type="match status" value="1"/>
</dbReference>
<accession>A0A4W3JSF0</accession>
<reference evidence="3" key="5">
    <citation type="submission" date="2025-09" db="UniProtKB">
        <authorList>
            <consortium name="Ensembl"/>
        </authorList>
    </citation>
    <scope>IDENTIFICATION</scope>
</reference>
<dbReference type="Gene3D" id="2.60.40.10">
    <property type="entry name" value="Immunoglobulins"/>
    <property type="match status" value="1"/>
</dbReference>
<dbReference type="GeneTree" id="ENSGT00940000173262"/>
<dbReference type="PROSITE" id="PS50853">
    <property type="entry name" value="FN3"/>
    <property type="match status" value="1"/>
</dbReference>
<dbReference type="InParanoid" id="A0A4W3JSF0"/>
<reference evidence="4" key="1">
    <citation type="journal article" date="2006" name="Science">
        <title>Ancient noncoding elements conserved in the human genome.</title>
        <authorList>
            <person name="Venkatesh B."/>
            <person name="Kirkness E.F."/>
            <person name="Loh Y.H."/>
            <person name="Halpern A.L."/>
            <person name="Lee A.P."/>
            <person name="Johnson J."/>
            <person name="Dandona N."/>
            <person name="Viswanathan L.D."/>
            <person name="Tay A."/>
            <person name="Venter J.C."/>
            <person name="Strausberg R.L."/>
            <person name="Brenner S."/>
        </authorList>
    </citation>
    <scope>NUCLEOTIDE SEQUENCE [LARGE SCALE GENOMIC DNA]</scope>
</reference>
<name>A0A4W3JSF0_CALMI</name>